<dbReference type="STRING" id="857340.A0A086T3Y5"/>
<keyword evidence="6" id="KW-0560">Oxidoreductase</keyword>
<dbReference type="InterPro" id="IPR033964">
    <property type="entry name" value="ABBA"/>
</dbReference>
<evidence type="ECO:0000256" key="3">
    <source>
        <dbReference type="ARBA" id="ARBA00022617"/>
    </source>
</evidence>
<dbReference type="InterPro" id="IPR001128">
    <property type="entry name" value="Cyt_P450"/>
</dbReference>
<evidence type="ECO:0000256" key="7">
    <source>
        <dbReference type="ARBA" id="ARBA00023004"/>
    </source>
</evidence>
<dbReference type="PANTHER" id="PTHR46206">
    <property type="entry name" value="CYTOCHROME P450"/>
    <property type="match status" value="1"/>
</dbReference>
<dbReference type="CDD" id="cd11041">
    <property type="entry name" value="CYP503A1-like"/>
    <property type="match status" value="1"/>
</dbReference>
<dbReference type="GO" id="GO:0020037">
    <property type="term" value="F:heme binding"/>
    <property type="evidence" value="ECO:0007669"/>
    <property type="project" value="InterPro"/>
</dbReference>
<keyword evidence="9" id="KW-1185">Reference proteome</keyword>
<evidence type="ECO:0000256" key="6">
    <source>
        <dbReference type="ARBA" id="ARBA00023002"/>
    </source>
</evidence>
<proteinExistence type="inferred from homology"/>
<organism evidence="8 9">
    <name type="scientific">Hapsidospora chrysogenum (strain ATCC 11550 / CBS 779.69 / DSM 880 / IAM 14645 / JCM 23072 / IMI 49137)</name>
    <name type="common">Acremonium chrysogenum</name>
    <dbReference type="NCBI Taxonomy" id="857340"/>
    <lineage>
        <taxon>Eukaryota</taxon>
        <taxon>Fungi</taxon>
        <taxon>Dikarya</taxon>
        <taxon>Ascomycota</taxon>
        <taxon>Pezizomycotina</taxon>
        <taxon>Sordariomycetes</taxon>
        <taxon>Hypocreomycetidae</taxon>
        <taxon>Hypocreales</taxon>
        <taxon>Bionectriaceae</taxon>
        <taxon>Hapsidospora</taxon>
    </lineage>
</organism>
<dbReference type="InterPro" id="IPR017795">
    <property type="entry name" value="ABBA_NscD-like"/>
</dbReference>
<dbReference type="Proteomes" id="UP000029964">
    <property type="component" value="Unassembled WGS sequence"/>
</dbReference>
<sequence length="804" mass="90745">MSSNFWAFQAALLCAWLLTVLFINRRRDGAIPTIRRWPALFPESLDRLSYNHDTAQLIEEGYQKYKDRPFRVLKMDMDLIVIPLKYAAELRAVTSDKLDPLTASFDDNAGSLTGILLESELHSEAIHRRLTPRLPRIIPVVVDELRFAFYRVLPQCEGNWVPVSPYDMVLDLSTRAAARVFVGEPTCRDERFLQTSASYSRNTFNTIASFRNLGSVIGSLFGTLVPSVAHAREQLRYVQRLLGSEVERRRASPDQEQDDFLQWCMDLSRTKEEAAPEALAHRTLGILSMAVVHTTAMATTHLLLDMISNPELLESLKREQKEILPAGWAGISQKSMLDMRLLDSLMRESQRHNPVGEFTFRRIVRKPITLSDGYQLRPGQQIAIPAKNINMDNSVINDAQSFDPYRWAQEKSASASFSHSAEPDTQSTAVDLDYWMNHSVPLLDSLMRSSAAYSPTDRAAHIRVLSDHVLPNLGPRPSMAHARSLLTKSGSPFQPSLNVSSREPQVRYCWEPLGAHGGSESDLSAVEAAREVLSSLSKAFGFSSRWINTFLSAFAPTMQEAKDVQTKLAGWLRSFTSAGTEASSVDRLPFVLIAFDLKGSNTSVKTYFNPKAKEIATGKPCTETVFDILRNLEPPLDVASIDALEQFLAERPVPSAIELVAVDCVNETSLPDARVKFYVHARSNSFNTVRDYVTLGGRLQDESTLKGLAILRDIWHLLLQEPEGAVDDDFEKPLNDSSIFCQRLYFSFEMRPGRKVPEVKTYLPTWNYVRSDEETVKNYEEVFRRCGHAWGEEGRYREVFEMGR</sequence>
<dbReference type="HOGENOM" id="CLU_350196_0_0_1"/>
<gene>
    <name evidence="8" type="ORF">ACRE_051620</name>
</gene>
<dbReference type="EMBL" id="JPKY01000055">
    <property type="protein sequence ID" value="KFH44067.1"/>
    <property type="molecule type" value="Genomic_DNA"/>
</dbReference>
<dbReference type="SUPFAM" id="SSF48264">
    <property type="entry name" value="Cytochrome P450"/>
    <property type="match status" value="1"/>
</dbReference>
<dbReference type="AlphaFoldDB" id="A0A086T3Y5"/>
<dbReference type="GO" id="GO:0016765">
    <property type="term" value="F:transferase activity, transferring alkyl or aryl (other than methyl) groups"/>
    <property type="evidence" value="ECO:0007669"/>
    <property type="project" value="InterPro"/>
</dbReference>
<dbReference type="Pfam" id="PF00067">
    <property type="entry name" value="p450"/>
    <property type="match status" value="1"/>
</dbReference>
<keyword evidence="5" id="KW-0479">Metal-binding</keyword>
<dbReference type="InterPro" id="IPR036396">
    <property type="entry name" value="Cyt_P450_sf"/>
</dbReference>
<keyword evidence="7" id="KW-0408">Iron</keyword>
<comment type="cofactor">
    <cofactor evidence="1">
        <name>heme</name>
        <dbReference type="ChEBI" id="CHEBI:30413"/>
    </cofactor>
</comment>
<evidence type="ECO:0000256" key="2">
    <source>
        <dbReference type="ARBA" id="ARBA00010617"/>
    </source>
</evidence>
<accession>A0A086T3Y5</accession>
<dbReference type="NCBIfam" id="TIGR03429">
    <property type="entry name" value="arom_pren_DMATS"/>
    <property type="match status" value="1"/>
</dbReference>
<dbReference type="GO" id="GO:0016705">
    <property type="term" value="F:oxidoreductase activity, acting on paired donors, with incorporation or reduction of molecular oxygen"/>
    <property type="evidence" value="ECO:0007669"/>
    <property type="project" value="InterPro"/>
</dbReference>
<evidence type="ECO:0000313" key="9">
    <source>
        <dbReference type="Proteomes" id="UP000029964"/>
    </source>
</evidence>
<dbReference type="OrthoDB" id="1844152at2759"/>
<name>A0A086T3Y5_HAPC1</name>
<reference evidence="9" key="1">
    <citation type="journal article" date="2014" name="Genome Announc.">
        <title>Genome sequence and annotation of Acremonium chrysogenum, producer of the beta-lactam antibiotic cephalosporin C.</title>
        <authorList>
            <person name="Terfehr D."/>
            <person name="Dahlmann T.A."/>
            <person name="Specht T."/>
            <person name="Zadra I."/>
            <person name="Kuernsteiner H."/>
            <person name="Kueck U."/>
        </authorList>
    </citation>
    <scope>NUCLEOTIDE SEQUENCE [LARGE SCALE GENOMIC DNA]</scope>
    <source>
        <strain evidence="9">ATCC 11550 / CBS 779.69 / DSM 880 / IAM 14645 / JCM 23072 / IMI 49137</strain>
    </source>
</reference>
<dbReference type="PANTHER" id="PTHR46206:SF7">
    <property type="entry name" value="P450, PUTATIVE (EUROFUNG)-RELATED"/>
    <property type="match status" value="1"/>
</dbReference>
<evidence type="ECO:0000256" key="1">
    <source>
        <dbReference type="ARBA" id="ARBA00001971"/>
    </source>
</evidence>
<comment type="caution">
    <text evidence="8">The sequence shown here is derived from an EMBL/GenBank/DDBJ whole genome shotgun (WGS) entry which is preliminary data.</text>
</comment>
<keyword evidence="3" id="KW-0349">Heme</keyword>
<comment type="similarity">
    <text evidence="2">Belongs to the cytochrome P450 family.</text>
</comment>
<dbReference type="GO" id="GO:0004497">
    <property type="term" value="F:monooxygenase activity"/>
    <property type="evidence" value="ECO:0007669"/>
    <property type="project" value="InterPro"/>
</dbReference>
<dbReference type="Pfam" id="PF11991">
    <property type="entry name" value="Trp_DMAT"/>
    <property type="match status" value="1"/>
</dbReference>
<dbReference type="CDD" id="cd13929">
    <property type="entry name" value="PT-DMATS_CymD"/>
    <property type="match status" value="1"/>
</dbReference>
<protein>
    <submittedName>
        <fullName evidence="8">Ent-kaurene oxidase-like protein</fullName>
    </submittedName>
</protein>
<evidence type="ECO:0000256" key="5">
    <source>
        <dbReference type="ARBA" id="ARBA00022723"/>
    </source>
</evidence>
<keyword evidence="4" id="KW-0808">Transferase</keyword>
<dbReference type="SFLD" id="SFLDS00036">
    <property type="entry name" value="Aromatic_Prenyltransferase"/>
    <property type="match status" value="1"/>
</dbReference>
<evidence type="ECO:0000256" key="4">
    <source>
        <dbReference type="ARBA" id="ARBA00022679"/>
    </source>
</evidence>
<dbReference type="GO" id="GO:0005506">
    <property type="term" value="F:iron ion binding"/>
    <property type="evidence" value="ECO:0007669"/>
    <property type="project" value="InterPro"/>
</dbReference>
<evidence type="ECO:0000313" key="8">
    <source>
        <dbReference type="EMBL" id="KFH44067.1"/>
    </source>
</evidence>
<dbReference type="GO" id="GO:0009820">
    <property type="term" value="P:alkaloid metabolic process"/>
    <property type="evidence" value="ECO:0007669"/>
    <property type="project" value="InterPro"/>
</dbReference>
<dbReference type="Gene3D" id="1.10.630.10">
    <property type="entry name" value="Cytochrome P450"/>
    <property type="match status" value="1"/>
</dbReference>